<accession>A0A5M6CBM9</accession>
<dbReference type="InterPro" id="IPR015943">
    <property type="entry name" value="WD40/YVTN_repeat-like_dom_sf"/>
</dbReference>
<dbReference type="EMBL" id="VWSH01000004">
    <property type="protein sequence ID" value="KAA5532554.1"/>
    <property type="molecule type" value="Genomic_DNA"/>
</dbReference>
<feature type="domain" description="Signal transduction histidine kinase internal region" evidence="2">
    <location>
        <begin position="775"/>
        <end position="854"/>
    </location>
</feature>
<protein>
    <recommendedName>
        <fullName evidence="2">Signal transduction histidine kinase internal region domain-containing protein</fullName>
    </recommendedName>
</protein>
<dbReference type="GO" id="GO:0000155">
    <property type="term" value="F:phosphorelay sensor kinase activity"/>
    <property type="evidence" value="ECO:0007669"/>
    <property type="project" value="InterPro"/>
</dbReference>
<dbReference type="InterPro" id="IPR010559">
    <property type="entry name" value="Sig_transdc_His_kin_internal"/>
</dbReference>
<dbReference type="Gene3D" id="2.130.10.10">
    <property type="entry name" value="YVTN repeat-like/Quinoprotein amine dehydrogenase"/>
    <property type="match status" value="2"/>
</dbReference>
<dbReference type="PROSITE" id="PS51257">
    <property type="entry name" value="PROKAR_LIPOPROTEIN"/>
    <property type="match status" value="1"/>
</dbReference>
<dbReference type="Gene3D" id="2.60.40.10">
    <property type="entry name" value="Immunoglobulins"/>
    <property type="match status" value="1"/>
</dbReference>
<dbReference type="InterPro" id="IPR011110">
    <property type="entry name" value="Reg_prop"/>
</dbReference>
<dbReference type="Gene3D" id="3.30.565.10">
    <property type="entry name" value="Histidine kinase-like ATPase, C-terminal domain"/>
    <property type="match status" value="1"/>
</dbReference>
<dbReference type="PANTHER" id="PTHR34220:SF7">
    <property type="entry name" value="SENSOR HISTIDINE KINASE YPDA"/>
    <property type="match status" value="1"/>
</dbReference>
<evidence type="ECO:0000313" key="3">
    <source>
        <dbReference type="EMBL" id="KAA5532554.1"/>
    </source>
</evidence>
<gene>
    <name evidence="3" type="ORF">F0919_17380</name>
</gene>
<dbReference type="SUPFAM" id="SSF63829">
    <property type="entry name" value="Calcium-dependent phosphotriesterase"/>
    <property type="match status" value="2"/>
</dbReference>
<dbReference type="SUPFAM" id="SSF55874">
    <property type="entry name" value="ATPase domain of HSP90 chaperone/DNA topoisomerase II/histidine kinase"/>
    <property type="match status" value="1"/>
</dbReference>
<evidence type="ECO:0000256" key="1">
    <source>
        <dbReference type="SAM" id="Phobius"/>
    </source>
</evidence>
<keyword evidence="1" id="KW-0472">Membrane</keyword>
<keyword evidence="4" id="KW-1185">Reference proteome</keyword>
<organism evidence="3 4">
    <name type="scientific">Taibaiella lutea</name>
    <dbReference type="NCBI Taxonomy" id="2608001"/>
    <lineage>
        <taxon>Bacteria</taxon>
        <taxon>Pseudomonadati</taxon>
        <taxon>Bacteroidota</taxon>
        <taxon>Chitinophagia</taxon>
        <taxon>Chitinophagales</taxon>
        <taxon>Chitinophagaceae</taxon>
        <taxon>Taibaiella</taxon>
    </lineage>
</organism>
<dbReference type="Pfam" id="PF07494">
    <property type="entry name" value="Reg_prop"/>
    <property type="match status" value="2"/>
</dbReference>
<dbReference type="PANTHER" id="PTHR34220">
    <property type="entry name" value="SENSOR HISTIDINE KINASE YPDA"/>
    <property type="match status" value="1"/>
</dbReference>
<dbReference type="Pfam" id="PF06580">
    <property type="entry name" value="His_kinase"/>
    <property type="match status" value="1"/>
</dbReference>
<dbReference type="Proteomes" id="UP000323632">
    <property type="component" value="Unassembled WGS sequence"/>
</dbReference>
<comment type="caution">
    <text evidence="3">The sequence shown here is derived from an EMBL/GenBank/DDBJ whole genome shotgun (WGS) entry which is preliminary data.</text>
</comment>
<dbReference type="InterPro" id="IPR013783">
    <property type="entry name" value="Ig-like_fold"/>
</dbReference>
<dbReference type="GO" id="GO:0016020">
    <property type="term" value="C:membrane"/>
    <property type="evidence" value="ECO:0007669"/>
    <property type="project" value="InterPro"/>
</dbReference>
<evidence type="ECO:0000259" key="2">
    <source>
        <dbReference type="Pfam" id="PF06580"/>
    </source>
</evidence>
<feature type="transmembrane region" description="Helical" evidence="1">
    <location>
        <begin position="732"/>
        <end position="752"/>
    </location>
</feature>
<name>A0A5M6CBM9_9BACT</name>
<sequence length="970" mass="112658">MHYRSIWIVMLFVSLSCFFSGVNAHLLTYKTISTDNGLPSNEIHYIMQDSKGYVWIGTKNGLCRWDSKNFEYFTVTDGLPNNEVLYLYEDSKGRIWISCFSAELCYFFNGSIHNTRNTSFLNRIKNYPGTMLTELNNELYYTSIDGKLNIFNFLTQKMTAYDKLGTLPTFSYLQYKGKIWGVQDVRIRDSLIAKNAKTLTWFKDSSYYTPYYYYPNLPRLDIVTRMDFKNREYAFQYGMDTPFYHAAFTDKDLQTAIYNDGKVLEIYKDHIIQKKDNYVLKVKYANRAHVFPINKNLYIGSTSGLLFCPQIPILEFNQDQNINNTARFIFRYANNTYVVNSEYQLINIDNQKQVNQLNENAVNLYNILYFKNKFYLTTSFDIFSLSNPNGIIEKYKNTNPLIVPNFKYITPSKKNNSFFVANGGRNGILFVDFKTNISKPLMVDIAMKVYSIYEDGQSRLWYSTTNKVYYTDEYYNGIKNSREFVLDPSNAVFCKSIQEDKRGNLFFTTNGGVFVYDGKHKYRIDRSNLLSDNECNKILIDTLRSCFWVATKDGLDRIGYFKENGGLKFKALSKFFASDGLRSDNINDILMDSNKLYIATDKGVNILDDINYRPDTMSIPVYIKLTAINAVADKGYDTIKTISLEHDRNNLTIGFSALYFLRRDRLKIKAYLYRNNNLVSQSEITGDKIDYYSLNDGDYKLILYAFDQDYRYLNGRSAPFEFTIKPPYYKTWWFILGSGLLIIVISTSLLLWSQNRRKKRALQQAELQAKLNESTLKSLQSQMNPHFVFNSLNTIQSFITEKNEEGAIDYLSDFSGLIREILEQSVHTFISLENEIQFLRHYVQLEITRFKSKFDVVWTIELDEDDLADIYIPTMLIQPIVENAVKHGVSSLNDIEGHIEISIDLVHDNLLRVVVKDNGRPVPHKKFKGNSIAVQTIKDRLNIYTKNKLKGEYHLVISETGATATITIPI</sequence>
<keyword evidence="1" id="KW-0812">Transmembrane</keyword>
<evidence type="ECO:0000313" key="4">
    <source>
        <dbReference type="Proteomes" id="UP000323632"/>
    </source>
</evidence>
<dbReference type="AlphaFoldDB" id="A0A5M6CBM9"/>
<reference evidence="3 4" key="1">
    <citation type="submission" date="2019-09" db="EMBL/GenBank/DDBJ databases">
        <title>Genome sequence and assembly of Taibaiella sp.</title>
        <authorList>
            <person name="Chhetri G."/>
        </authorList>
    </citation>
    <scope>NUCLEOTIDE SEQUENCE [LARGE SCALE GENOMIC DNA]</scope>
    <source>
        <strain evidence="3 4">KVB11</strain>
    </source>
</reference>
<dbReference type="InterPro" id="IPR050640">
    <property type="entry name" value="Bact_2-comp_sensor_kinase"/>
</dbReference>
<proteinExistence type="predicted"/>
<dbReference type="InterPro" id="IPR036890">
    <property type="entry name" value="HATPase_C_sf"/>
</dbReference>
<keyword evidence="1" id="KW-1133">Transmembrane helix</keyword>